<accession>A0AAD7ZY97</accession>
<proteinExistence type="predicted"/>
<keyword evidence="1" id="KW-0812">Transmembrane</keyword>
<gene>
    <name evidence="3" type="ORF">L9F63_017766</name>
</gene>
<evidence type="ECO:0000313" key="4">
    <source>
        <dbReference type="Proteomes" id="UP001233999"/>
    </source>
</evidence>
<dbReference type="Proteomes" id="UP001233999">
    <property type="component" value="Unassembled WGS sequence"/>
</dbReference>
<reference evidence="3" key="2">
    <citation type="submission" date="2023-05" db="EMBL/GenBank/DDBJ databases">
        <authorList>
            <person name="Fouks B."/>
        </authorList>
    </citation>
    <scope>NUCLEOTIDE SEQUENCE</scope>
    <source>
        <strain evidence="3">Stay&amp;Tobe</strain>
        <tissue evidence="3">Testes</tissue>
    </source>
</reference>
<evidence type="ECO:0000256" key="1">
    <source>
        <dbReference type="SAM" id="Phobius"/>
    </source>
</evidence>
<dbReference type="AlphaFoldDB" id="A0AAD7ZY97"/>
<evidence type="ECO:0000313" key="3">
    <source>
        <dbReference type="EMBL" id="KAJ9588937.1"/>
    </source>
</evidence>
<keyword evidence="1" id="KW-0472">Membrane</keyword>
<name>A0AAD7ZY97_DIPPU</name>
<dbReference type="EMBL" id="JASPKZ010005295">
    <property type="protein sequence ID" value="KAJ9588937.1"/>
    <property type="molecule type" value="Genomic_DNA"/>
</dbReference>
<sequence>MGSASIVFNLLLICFALIAADDHFDDEKPPDASQKGYQGSELDDVDEVYDTLKGLVVRATVISLIILALIVALLLVVILCCFKCSFCPAYRNVDRPPSGIFTPHIDRLQQPIIVIPNSSMYENDERNIVQAPPYWQPADNSNFSANTKPPIYQPLPTDERQSHVHEISYFKRA</sequence>
<protein>
    <submittedName>
        <fullName evidence="3">Uncharacterized protein</fullName>
    </submittedName>
</protein>
<comment type="caution">
    <text evidence="3">The sequence shown here is derived from an EMBL/GenBank/DDBJ whole genome shotgun (WGS) entry which is preliminary data.</text>
</comment>
<reference evidence="3" key="1">
    <citation type="journal article" date="2023" name="IScience">
        <title>Live-bearing cockroach genome reveals convergent evolutionary mechanisms linked to viviparity in insects and beyond.</title>
        <authorList>
            <person name="Fouks B."/>
            <person name="Harrison M.C."/>
            <person name="Mikhailova A.A."/>
            <person name="Marchal E."/>
            <person name="English S."/>
            <person name="Carruthers M."/>
            <person name="Jennings E.C."/>
            <person name="Chiamaka E.L."/>
            <person name="Frigard R.A."/>
            <person name="Pippel M."/>
            <person name="Attardo G.M."/>
            <person name="Benoit J.B."/>
            <person name="Bornberg-Bauer E."/>
            <person name="Tobe S.S."/>
        </authorList>
    </citation>
    <scope>NUCLEOTIDE SEQUENCE</scope>
    <source>
        <strain evidence="3">Stay&amp;Tobe</strain>
    </source>
</reference>
<evidence type="ECO:0000256" key="2">
    <source>
        <dbReference type="SAM" id="SignalP"/>
    </source>
</evidence>
<feature type="transmembrane region" description="Helical" evidence="1">
    <location>
        <begin position="55"/>
        <end position="82"/>
    </location>
</feature>
<keyword evidence="1" id="KW-1133">Transmembrane helix</keyword>
<feature type="signal peptide" evidence="2">
    <location>
        <begin position="1"/>
        <end position="20"/>
    </location>
</feature>
<keyword evidence="4" id="KW-1185">Reference proteome</keyword>
<feature type="chain" id="PRO_5041958621" evidence="2">
    <location>
        <begin position="21"/>
        <end position="173"/>
    </location>
</feature>
<organism evidence="3 4">
    <name type="scientific">Diploptera punctata</name>
    <name type="common">Pacific beetle cockroach</name>
    <dbReference type="NCBI Taxonomy" id="6984"/>
    <lineage>
        <taxon>Eukaryota</taxon>
        <taxon>Metazoa</taxon>
        <taxon>Ecdysozoa</taxon>
        <taxon>Arthropoda</taxon>
        <taxon>Hexapoda</taxon>
        <taxon>Insecta</taxon>
        <taxon>Pterygota</taxon>
        <taxon>Neoptera</taxon>
        <taxon>Polyneoptera</taxon>
        <taxon>Dictyoptera</taxon>
        <taxon>Blattodea</taxon>
        <taxon>Blaberoidea</taxon>
        <taxon>Blaberidae</taxon>
        <taxon>Diplopterinae</taxon>
        <taxon>Diploptera</taxon>
    </lineage>
</organism>
<keyword evidence="2" id="KW-0732">Signal</keyword>